<dbReference type="AlphaFoldDB" id="A0A7R9QLK8"/>
<evidence type="ECO:0000313" key="3">
    <source>
        <dbReference type="Proteomes" id="UP000728032"/>
    </source>
</evidence>
<reference evidence="2" key="1">
    <citation type="submission" date="2020-11" db="EMBL/GenBank/DDBJ databases">
        <authorList>
            <person name="Tran Van P."/>
        </authorList>
    </citation>
    <scope>NUCLEOTIDE SEQUENCE</scope>
</reference>
<accession>A0A7R9QLK8</accession>
<dbReference type="Proteomes" id="UP000728032">
    <property type="component" value="Unassembled WGS sequence"/>
</dbReference>
<evidence type="ECO:0000259" key="1">
    <source>
        <dbReference type="Pfam" id="PF03067"/>
    </source>
</evidence>
<sequence length="354" mass="40416">MCSLFIASPFIGNPCPLKHTPLARQPNRQFHTKRINNVIIFVLDIPLSRASAWTYDKTRPVNNNDDGLNCGDFSNQVNLNAGKCGICGDPYNGDRENEFPNGKYAKNPKTYVTYKAGSNITAQIHVVANHDGYYEFRICNATDPLHEVTQECLNQHQLEVVGTTDNKWRLPAHKNKCQMGQYDCDENWINEIPLKLPAGFVCERCVFQWDWTTREYVGECGNGTYALGCGPQHFLHYPYVYKFGVEPSQGLDLPPITICTERDVFLDKTRIVRHFNLSDDYESYKLWAKQYSNDLVMGIPNDYFIRTIYLGDVINERVGKRNSKYLARIYESVNVRMTARVPAIDPSVPFATGI</sequence>
<feature type="non-terminal residue" evidence="2">
    <location>
        <position position="1"/>
    </location>
</feature>
<protein>
    <recommendedName>
        <fullName evidence="1">Chitin-binding type-4 domain-containing protein</fullName>
    </recommendedName>
</protein>
<dbReference type="InterPro" id="IPR004302">
    <property type="entry name" value="Cellulose/chitin-bd_N"/>
</dbReference>
<dbReference type="OrthoDB" id="64893at2759"/>
<feature type="domain" description="Chitin-binding type-4" evidence="1">
    <location>
        <begin position="61"/>
        <end position="212"/>
    </location>
</feature>
<keyword evidence="3" id="KW-1185">Reference proteome</keyword>
<name>A0A7R9QLK8_9ACAR</name>
<proteinExistence type="predicted"/>
<organism evidence="2">
    <name type="scientific">Oppiella nova</name>
    <dbReference type="NCBI Taxonomy" id="334625"/>
    <lineage>
        <taxon>Eukaryota</taxon>
        <taxon>Metazoa</taxon>
        <taxon>Ecdysozoa</taxon>
        <taxon>Arthropoda</taxon>
        <taxon>Chelicerata</taxon>
        <taxon>Arachnida</taxon>
        <taxon>Acari</taxon>
        <taxon>Acariformes</taxon>
        <taxon>Sarcoptiformes</taxon>
        <taxon>Oribatida</taxon>
        <taxon>Brachypylina</taxon>
        <taxon>Oppioidea</taxon>
        <taxon>Oppiidae</taxon>
        <taxon>Oppiella</taxon>
    </lineage>
</organism>
<dbReference type="EMBL" id="OC918161">
    <property type="protein sequence ID" value="CAD7648787.1"/>
    <property type="molecule type" value="Genomic_DNA"/>
</dbReference>
<evidence type="ECO:0000313" key="2">
    <source>
        <dbReference type="EMBL" id="CAD7648787.1"/>
    </source>
</evidence>
<dbReference type="EMBL" id="CAJPVJ010003336">
    <property type="protein sequence ID" value="CAG2167421.1"/>
    <property type="molecule type" value="Genomic_DNA"/>
</dbReference>
<dbReference type="Pfam" id="PF03067">
    <property type="entry name" value="LPMO_10"/>
    <property type="match status" value="1"/>
</dbReference>
<gene>
    <name evidence="2" type="ORF">ONB1V03_LOCUS6928</name>
</gene>